<reference evidence="5" key="1">
    <citation type="submission" date="2020-09" db="EMBL/GenBank/DDBJ databases">
        <title>Genome-Enabled Discovery of Anthraquinone Biosynthesis in Senna tora.</title>
        <authorList>
            <person name="Kang S.-H."/>
            <person name="Pandey R.P."/>
            <person name="Lee C.-M."/>
            <person name="Sim J.-S."/>
            <person name="Jeong J.-T."/>
            <person name="Choi B.-S."/>
            <person name="Jung M."/>
            <person name="Ginzburg D."/>
            <person name="Zhao K."/>
            <person name="Won S.Y."/>
            <person name="Oh T.-J."/>
            <person name="Yu Y."/>
            <person name="Kim N.-H."/>
            <person name="Lee O.R."/>
            <person name="Lee T.-H."/>
            <person name="Bashyal P."/>
            <person name="Kim T.-S."/>
            <person name="Lee W.-H."/>
            <person name="Kawkins C."/>
            <person name="Kim C.-K."/>
            <person name="Kim J.S."/>
            <person name="Ahn B.O."/>
            <person name="Rhee S.Y."/>
            <person name="Sohng J.K."/>
        </authorList>
    </citation>
    <scope>NUCLEOTIDE SEQUENCE</scope>
    <source>
        <tissue evidence="5">Leaf</tissue>
    </source>
</reference>
<keyword evidence="6" id="KW-1185">Reference proteome</keyword>
<protein>
    <recommendedName>
        <fullName evidence="4">Beta-amylase</fullName>
        <ecNumber evidence="4">3.2.1.2</ecNumber>
    </recommendedName>
</protein>
<dbReference type="EC" id="3.2.1.2" evidence="4"/>
<comment type="catalytic activity">
    <reaction evidence="4">
        <text>Hydrolysis of (1-&gt;4)-alpha-D-glucosidic linkages in polysaccharides so as to remove successive maltose units from the non-reducing ends of the chains.</text>
        <dbReference type="EC" id="3.2.1.2"/>
    </reaction>
</comment>
<comment type="caution">
    <text evidence="5">The sequence shown here is derived from an EMBL/GenBank/DDBJ whole genome shotgun (WGS) entry which is preliminary data.</text>
</comment>
<dbReference type="Gene3D" id="3.20.20.80">
    <property type="entry name" value="Glycosidases"/>
    <property type="match status" value="1"/>
</dbReference>
<sequence>MGSWLIFGGGLVESKGLRQYDWSGYRALFEVAMECDLRVQAIMSFHQCGDSIFIPLPDWVLQIGESNPDVFYTNNKGKRNKEYLSIGVDDVAVFHGRTAIMEISFPDFGHQTNM</sequence>
<dbReference type="InterPro" id="IPR001554">
    <property type="entry name" value="Glyco_hydro_14"/>
</dbReference>
<dbReference type="OrthoDB" id="1660156at2759"/>
<evidence type="ECO:0000256" key="1">
    <source>
        <dbReference type="ARBA" id="ARBA00005652"/>
    </source>
</evidence>
<evidence type="ECO:0000256" key="3">
    <source>
        <dbReference type="ARBA" id="ARBA00023326"/>
    </source>
</evidence>
<proteinExistence type="inferred from homology"/>
<keyword evidence="4" id="KW-0326">Glycosidase</keyword>
<evidence type="ECO:0000256" key="4">
    <source>
        <dbReference type="RuleBase" id="RU000509"/>
    </source>
</evidence>
<dbReference type="GO" id="GO:0000272">
    <property type="term" value="P:polysaccharide catabolic process"/>
    <property type="evidence" value="ECO:0007669"/>
    <property type="project" value="UniProtKB-KW"/>
</dbReference>
<evidence type="ECO:0000256" key="2">
    <source>
        <dbReference type="ARBA" id="ARBA00023277"/>
    </source>
</evidence>
<name>A0A834TL34_9FABA</name>
<dbReference type="SUPFAM" id="SSF51445">
    <property type="entry name" value="(Trans)glycosidases"/>
    <property type="match status" value="1"/>
</dbReference>
<dbReference type="PANTHER" id="PTHR31352:SF40">
    <property type="entry name" value="BETA-AMYLASE 6"/>
    <property type="match status" value="1"/>
</dbReference>
<dbReference type="GO" id="GO:0016161">
    <property type="term" value="F:beta-amylase activity"/>
    <property type="evidence" value="ECO:0007669"/>
    <property type="project" value="UniProtKB-EC"/>
</dbReference>
<keyword evidence="2 4" id="KW-0119">Carbohydrate metabolism</keyword>
<accession>A0A834TL34</accession>
<keyword evidence="4" id="KW-0378">Hydrolase</keyword>
<dbReference type="Proteomes" id="UP000634136">
    <property type="component" value="Unassembled WGS sequence"/>
</dbReference>
<keyword evidence="3 4" id="KW-0624">Polysaccharide degradation</keyword>
<dbReference type="EMBL" id="JAAIUW010000007">
    <property type="protein sequence ID" value="KAF7823104.1"/>
    <property type="molecule type" value="Genomic_DNA"/>
</dbReference>
<dbReference type="Pfam" id="PF01373">
    <property type="entry name" value="Glyco_hydro_14"/>
    <property type="match status" value="1"/>
</dbReference>
<evidence type="ECO:0000313" key="6">
    <source>
        <dbReference type="Proteomes" id="UP000634136"/>
    </source>
</evidence>
<evidence type="ECO:0000313" key="5">
    <source>
        <dbReference type="EMBL" id="KAF7823104.1"/>
    </source>
</evidence>
<dbReference type="PANTHER" id="PTHR31352">
    <property type="entry name" value="BETA-AMYLASE 1, CHLOROPLASTIC"/>
    <property type="match status" value="1"/>
</dbReference>
<organism evidence="5 6">
    <name type="scientific">Senna tora</name>
    <dbReference type="NCBI Taxonomy" id="362788"/>
    <lineage>
        <taxon>Eukaryota</taxon>
        <taxon>Viridiplantae</taxon>
        <taxon>Streptophyta</taxon>
        <taxon>Embryophyta</taxon>
        <taxon>Tracheophyta</taxon>
        <taxon>Spermatophyta</taxon>
        <taxon>Magnoliopsida</taxon>
        <taxon>eudicotyledons</taxon>
        <taxon>Gunneridae</taxon>
        <taxon>Pentapetalae</taxon>
        <taxon>rosids</taxon>
        <taxon>fabids</taxon>
        <taxon>Fabales</taxon>
        <taxon>Fabaceae</taxon>
        <taxon>Caesalpinioideae</taxon>
        <taxon>Cassia clade</taxon>
        <taxon>Senna</taxon>
    </lineage>
</organism>
<comment type="similarity">
    <text evidence="1 4">Belongs to the glycosyl hydrolase 14 family.</text>
</comment>
<gene>
    <name evidence="5" type="ORF">G2W53_021248</name>
</gene>
<dbReference type="InterPro" id="IPR017853">
    <property type="entry name" value="GH"/>
</dbReference>
<dbReference type="AlphaFoldDB" id="A0A834TL34"/>